<feature type="compositionally biased region" description="Polar residues" evidence="1">
    <location>
        <begin position="641"/>
        <end position="655"/>
    </location>
</feature>
<feature type="region of interest" description="Disordered" evidence="1">
    <location>
        <begin position="572"/>
        <end position="664"/>
    </location>
</feature>
<comment type="caution">
    <text evidence="3">The sequence shown here is derived from an EMBL/GenBank/DDBJ whole genome shotgun (WGS) entry which is preliminary data.</text>
</comment>
<organism evidence="3 4">
    <name type="scientific">Colletotrichum gloeosporioides (strain Cg-14)</name>
    <name type="common">Anthracnose fungus</name>
    <name type="synonym">Glomerella cingulata</name>
    <dbReference type="NCBI Taxonomy" id="1237896"/>
    <lineage>
        <taxon>Eukaryota</taxon>
        <taxon>Fungi</taxon>
        <taxon>Dikarya</taxon>
        <taxon>Ascomycota</taxon>
        <taxon>Pezizomycotina</taxon>
        <taxon>Sordariomycetes</taxon>
        <taxon>Hypocreomycetidae</taxon>
        <taxon>Glomerellales</taxon>
        <taxon>Glomerellaceae</taxon>
        <taxon>Colletotrichum</taxon>
        <taxon>Colletotrichum gloeosporioides species complex</taxon>
    </lineage>
</organism>
<proteinExistence type="predicted"/>
<dbReference type="InterPro" id="IPR011009">
    <property type="entry name" value="Kinase-like_dom_sf"/>
</dbReference>
<dbReference type="Gene3D" id="3.30.200.20">
    <property type="entry name" value="Phosphorylase Kinase, domain 1"/>
    <property type="match status" value="1"/>
</dbReference>
<dbReference type="EMBL" id="AMYD01001131">
    <property type="protein sequence ID" value="EQB54459.1"/>
    <property type="molecule type" value="Genomic_DNA"/>
</dbReference>
<dbReference type="PROSITE" id="PS00028">
    <property type="entry name" value="ZINC_FINGER_C2H2_1"/>
    <property type="match status" value="1"/>
</dbReference>
<evidence type="ECO:0000313" key="4">
    <source>
        <dbReference type="Proteomes" id="UP000015530"/>
    </source>
</evidence>
<gene>
    <name evidence="3" type="ORF">CGLO_05701</name>
</gene>
<dbReference type="AlphaFoldDB" id="T0KQX2"/>
<dbReference type="STRING" id="1237896.T0KQX2"/>
<dbReference type="PANTHER" id="PTHR24359">
    <property type="entry name" value="SERINE/THREONINE-PROTEIN KINASE SBK1"/>
    <property type="match status" value="1"/>
</dbReference>
<dbReference type="SMART" id="SM00220">
    <property type="entry name" value="S_TKc"/>
    <property type="match status" value="1"/>
</dbReference>
<dbReference type="Pfam" id="PF00069">
    <property type="entry name" value="Pkinase"/>
    <property type="match status" value="1"/>
</dbReference>
<dbReference type="Proteomes" id="UP000015530">
    <property type="component" value="Unassembled WGS sequence"/>
</dbReference>
<reference evidence="4" key="1">
    <citation type="journal article" date="2013" name="Mol. Plant Microbe Interact.">
        <title>Global aspects of pacC regulation of pathogenicity genes in Colletotrichum gloeosporioides as revealed by transcriptome analysis.</title>
        <authorList>
            <person name="Alkan N."/>
            <person name="Meng X."/>
            <person name="Friedlander G."/>
            <person name="Reuveni E."/>
            <person name="Sukno S."/>
            <person name="Sherman A."/>
            <person name="Thon M."/>
            <person name="Fluhr R."/>
            <person name="Prusky D."/>
        </authorList>
    </citation>
    <scope>NUCLEOTIDE SEQUENCE [LARGE SCALE GENOMIC DNA]</scope>
    <source>
        <strain evidence="4">Cg-14</strain>
    </source>
</reference>
<evidence type="ECO:0000256" key="1">
    <source>
        <dbReference type="SAM" id="MobiDB-lite"/>
    </source>
</evidence>
<dbReference type="GO" id="GO:0004674">
    <property type="term" value="F:protein serine/threonine kinase activity"/>
    <property type="evidence" value="ECO:0007669"/>
    <property type="project" value="TreeGrafter"/>
</dbReference>
<dbReference type="InterPro" id="IPR013087">
    <property type="entry name" value="Znf_C2H2_type"/>
</dbReference>
<dbReference type="HOGENOM" id="CLU_011268_0_0_1"/>
<dbReference type="SUPFAM" id="SSF56112">
    <property type="entry name" value="Protein kinase-like (PK-like)"/>
    <property type="match status" value="1"/>
</dbReference>
<dbReference type="PANTHER" id="PTHR24359:SF37">
    <property type="entry name" value="PROTEIN KINASE DOMAIN-CONTAINING PROTEIN"/>
    <property type="match status" value="1"/>
</dbReference>
<evidence type="ECO:0000259" key="2">
    <source>
        <dbReference type="PROSITE" id="PS50011"/>
    </source>
</evidence>
<accession>T0KQX2</accession>
<sequence length="1028" mass="113824">MNIAIANHGSNTETSWGPPPHVYDDGSPSLPLKAQLEAAMCTTLPLGAVDPARSFLPNDELHRLVTPASALRTLRECATGHPDSIRSIFAETIFKKSPALIKNFAILVLIGRADAIFKFMDNSISDGDLPLEPTAEGSTVVGSLSAPKCFDLKLAGLGWDEVVAFEEMQWRVCVPVMEELGAEGEPRLFHQKTILPFVWDRPVAPVTQQGGHSRVYQVRIHPAHLDPGASESGSTLFAVKQFESSSDETIFEREISALKRFSDAPNISPFLTAFKHGSTPYLVLPWADNDLQSLLAQTDAPKEEGQAALTVKQMLGIAEALKAIHYWRVKSRTKAAGCSVGAAAAVHGYHGDLKPENILVMDGRWKLADFGLSSVRQQPEQRPLGFSPTYRAPEHDGGQFDGQQADMWSLGCVMSVAATWMALGKKGVRSFRAKRALRGDAASRVNGKVDDSFFEARDKRKGSGLRVKPAVTHWIDKLHQSPTASPLIHDLLDLVKNDMLEVDGDKRITSAQLVDRLREIHRKCSDEPEYAKPDPHAANKAVVPKTIDHAEAPRSISVNMMRLPYNHGTWPLDSHQLAPPSFNPEPDGRSSTWAAPEQSFGDSSLGLGSNLAVANPVSHTVPMASPKSPRGKRRRDAESGSPAQSKRQKSASPRSPTDKPSGELFACPYFKHDQEKYGTKEWNSCGGPGWEIHRLKEHLKRVHRVKGHRCNCCLQRWSTLKGLSEHQRSDVHCIKQEDTGDDSIDETQWGKIQERNRGMEGAAKWTEIYKTIFPLDAVPSPWFTNESPGEVIFLWLKDLVAFEPFENSGGGRPLEQKGTEELFAVLGKIKNRCPGLEVPEEGGKEFQDRLRGDFMDMNGGSGCVLVFLEGEVANGLAESLPKEGIYRHNQLLWTGGSRLYPTNPTLYRDGVPAMSPKTYPTVLMLDYIGVRLVGEHDWDSLCAEIRVLAMRLNLYMASENCYISRRKHILWKKTTRRQPSPWNGIIFAKGTVMDERPGTYNPYRNPVLRAGTMFGNGAVLNKNITNPF</sequence>
<dbReference type="OrthoDB" id="1046782at2759"/>
<dbReference type="Gene3D" id="1.10.510.10">
    <property type="entry name" value="Transferase(Phosphotransferase) domain 1"/>
    <property type="match status" value="1"/>
</dbReference>
<name>T0KQX2_COLGC</name>
<evidence type="ECO:0000313" key="3">
    <source>
        <dbReference type="EMBL" id="EQB54459.1"/>
    </source>
</evidence>
<dbReference type="GO" id="GO:0005524">
    <property type="term" value="F:ATP binding"/>
    <property type="evidence" value="ECO:0007669"/>
    <property type="project" value="InterPro"/>
</dbReference>
<dbReference type="InterPro" id="IPR000719">
    <property type="entry name" value="Prot_kinase_dom"/>
</dbReference>
<dbReference type="CDD" id="cd00180">
    <property type="entry name" value="PKc"/>
    <property type="match status" value="1"/>
</dbReference>
<feature type="domain" description="Protein kinase" evidence="2">
    <location>
        <begin position="201"/>
        <end position="524"/>
    </location>
</feature>
<protein>
    <recommendedName>
        <fullName evidence="2">Protein kinase domain-containing protein</fullName>
    </recommendedName>
</protein>
<dbReference type="PROSITE" id="PS50011">
    <property type="entry name" value="PROTEIN_KINASE_DOM"/>
    <property type="match status" value="1"/>
</dbReference>
<feature type="region of interest" description="Disordered" evidence="1">
    <location>
        <begin position="1"/>
        <end position="21"/>
    </location>
</feature>